<evidence type="ECO:0000313" key="2">
    <source>
        <dbReference type="EMBL" id="PZV76801.1"/>
    </source>
</evidence>
<gene>
    <name evidence="2" type="ORF">CLV31_12231</name>
</gene>
<keyword evidence="3" id="KW-1185">Reference proteome</keyword>
<feature type="signal peptide" evidence="1">
    <location>
        <begin position="1"/>
        <end position="28"/>
    </location>
</feature>
<dbReference type="RefSeq" id="WP_111394882.1">
    <property type="nucleotide sequence ID" value="NZ_JBJINY010000076.1"/>
</dbReference>
<dbReference type="EMBL" id="QKTX01000022">
    <property type="protein sequence ID" value="PZV76801.1"/>
    <property type="molecule type" value="Genomic_DNA"/>
</dbReference>
<dbReference type="AlphaFoldDB" id="A0A326RKI9"/>
<protein>
    <recommendedName>
        <fullName evidence="4">Secreted protein</fullName>
    </recommendedName>
</protein>
<evidence type="ECO:0000256" key="1">
    <source>
        <dbReference type="SAM" id="SignalP"/>
    </source>
</evidence>
<dbReference type="OrthoDB" id="9854695at2"/>
<accession>A0A326RKI9</accession>
<name>A0A326RKI9_9BACT</name>
<reference evidence="2 3" key="1">
    <citation type="submission" date="2018-06" db="EMBL/GenBank/DDBJ databases">
        <title>Genomic Encyclopedia of Archaeal and Bacterial Type Strains, Phase II (KMG-II): from individual species to whole genera.</title>
        <authorList>
            <person name="Goeker M."/>
        </authorList>
    </citation>
    <scope>NUCLEOTIDE SEQUENCE [LARGE SCALE GENOMIC DNA]</scope>
    <source>
        <strain evidence="2 3">T4</strain>
    </source>
</reference>
<evidence type="ECO:0000313" key="3">
    <source>
        <dbReference type="Proteomes" id="UP000248917"/>
    </source>
</evidence>
<dbReference type="Proteomes" id="UP000248917">
    <property type="component" value="Unassembled WGS sequence"/>
</dbReference>
<organism evidence="2 3">
    <name type="scientific">Algoriphagus aquaeductus</name>
    <dbReference type="NCBI Taxonomy" id="475299"/>
    <lineage>
        <taxon>Bacteria</taxon>
        <taxon>Pseudomonadati</taxon>
        <taxon>Bacteroidota</taxon>
        <taxon>Cytophagia</taxon>
        <taxon>Cytophagales</taxon>
        <taxon>Cyclobacteriaceae</taxon>
        <taxon>Algoriphagus</taxon>
    </lineage>
</organism>
<feature type="chain" id="PRO_5016360488" description="Secreted protein" evidence="1">
    <location>
        <begin position="29"/>
        <end position="71"/>
    </location>
</feature>
<evidence type="ECO:0008006" key="4">
    <source>
        <dbReference type="Google" id="ProtNLM"/>
    </source>
</evidence>
<proteinExistence type="predicted"/>
<sequence>MKKKVYLIITILMTGILSFSVMPTQVNAEPGDCDKAYPNEKKQFLVSGCKPKEGYRCLLRCDQPNVPDISL</sequence>
<keyword evidence="1" id="KW-0732">Signal</keyword>
<comment type="caution">
    <text evidence="2">The sequence shown here is derived from an EMBL/GenBank/DDBJ whole genome shotgun (WGS) entry which is preliminary data.</text>
</comment>